<evidence type="ECO:0000256" key="1">
    <source>
        <dbReference type="ARBA" id="ARBA00004170"/>
    </source>
</evidence>
<dbReference type="GO" id="GO:0009626">
    <property type="term" value="P:plant-type hypersensitive response"/>
    <property type="evidence" value="ECO:0007669"/>
    <property type="project" value="UniProtKB-KW"/>
</dbReference>
<dbReference type="InterPro" id="IPR006121">
    <property type="entry name" value="HMA_dom"/>
</dbReference>
<dbReference type="PROSITE" id="PS50846">
    <property type="entry name" value="HMA_2"/>
    <property type="match status" value="1"/>
</dbReference>
<dbReference type="Gene3D" id="3.30.70.100">
    <property type="match status" value="1"/>
</dbReference>
<dbReference type="Proteomes" id="UP000626092">
    <property type="component" value="Unassembled WGS sequence"/>
</dbReference>
<dbReference type="GO" id="GO:0046872">
    <property type="term" value="F:metal ion binding"/>
    <property type="evidence" value="ECO:0007669"/>
    <property type="project" value="UniProtKB-KW"/>
</dbReference>
<dbReference type="PANTHER" id="PTHR22814">
    <property type="entry name" value="COPPER TRANSPORT PROTEIN ATOX1-RELATED"/>
    <property type="match status" value="1"/>
</dbReference>
<evidence type="ECO:0000313" key="5">
    <source>
        <dbReference type="Proteomes" id="UP000626092"/>
    </source>
</evidence>
<keyword evidence="5" id="KW-1185">Reference proteome</keyword>
<dbReference type="AlphaFoldDB" id="A0A834LU96"/>
<feature type="domain" description="HMA" evidence="3">
    <location>
        <begin position="15"/>
        <end position="82"/>
    </location>
</feature>
<evidence type="ECO:0000313" key="4">
    <source>
        <dbReference type="EMBL" id="KAF7148319.1"/>
    </source>
</evidence>
<evidence type="ECO:0000256" key="2">
    <source>
        <dbReference type="ARBA" id="ARBA00022723"/>
    </source>
</evidence>
<dbReference type="EMBL" id="WJXA01000003">
    <property type="protein sequence ID" value="KAF7148319.1"/>
    <property type="molecule type" value="Genomic_DNA"/>
</dbReference>
<keyword evidence="2" id="KW-0479">Metal-binding</keyword>
<dbReference type="SUPFAM" id="SSF55008">
    <property type="entry name" value="HMA, heavy metal-associated domain"/>
    <property type="match status" value="1"/>
</dbReference>
<organism evidence="4 5">
    <name type="scientific">Rhododendron simsii</name>
    <name type="common">Sims's rhododendron</name>
    <dbReference type="NCBI Taxonomy" id="118357"/>
    <lineage>
        <taxon>Eukaryota</taxon>
        <taxon>Viridiplantae</taxon>
        <taxon>Streptophyta</taxon>
        <taxon>Embryophyta</taxon>
        <taxon>Tracheophyta</taxon>
        <taxon>Spermatophyta</taxon>
        <taxon>Magnoliopsida</taxon>
        <taxon>eudicotyledons</taxon>
        <taxon>Gunneridae</taxon>
        <taxon>Pentapetalae</taxon>
        <taxon>asterids</taxon>
        <taxon>Ericales</taxon>
        <taxon>Ericaceae</taxon>
        <taxon>Ericoideae</taxon>
        <taxon>Rhodoreae</taxon>
        <taxon>Rhododendron</taxon>
    </lineage>
</organism>
<accession>A0A834LU96</accession>
<dbReference type="PANTHER" id="PTHR22814:SF305">
    <property type="entry name" value="HEAVY METAL TRANSPORT_DETOXIFICATION SUPERFAMILY PROTEIN"/>
    <property type="match status" value="1"/>
</dbReference>
<reference evidence="4" key="1">
    <citation type="submission" date="2019-11" db="EMBL/GenBank/DDBJ databases">
        <authorList>
            <person name="Liu Y."/>
            <person name="Hou J."/>
            <person name="Li T.-Q."/>
            <person name="Guan C.-H."/>
            <person name="Wu X."/>
            <person name="Wu H.-Z."/>
            <person name="Ling F."/>
            <person name="Zhang R."/>
            <person name="Shi X.-G."/>
            <person name="Ren J.-P."/>
            <person name="Chen E.-F."/>
            <person name="Sun J.-M."/>
        </authorList>
    </citation>
    <scope>NUCLEOTIDE SEQUENCE</scope>
    <source>
        <strain evidence="4">Adult_tree_wgs_1</strain>
        <tissue evidence="4">Leaves</tissue>
    </source>
</reference>
<dbReference type="GO" id="GO:0016020">
    <property type="term" value="C:membrane"/>
    <property type="evidence" value="ECO:0007669"/>
    <property type="project" value="UniProtKB-SubCell"/>
</dbReference>
<dbReference type="InterPro" id="IPR036163">
    <property type="entry name" value="HMA_dom_sf"/>
</dbReference>
<dbReference type="OrthoDB" id="603535at2759"/>
<evidence type="ECO:0000259" key="3">
    <source>
        <dbReference type="PROSITE" id="PS50846"/>
    </source>
</evidence>
<gene>
    <name evidence="4" type="ORF">RHSIM_Rhsim03G0216700</name>
</gene>
<sequence length="179" mass="20055">MENLQTVPAFKNVEAQYVELKVPLYSCGCEKKVKKALSQFRGIYSVNVDYHQQKVTVWGICNKYDVLATIRNKRKEACFWNPEDSGNDGGATGGLRGGTDGKMEGASFGTKANANGSSIFEEQSPFCFCFTGHCSRLFFFPYLLLKRAYTIRLARGCMASCRSCDLNLRCVCWYGVSRL</sequence>
<dbReference type="CDD" id="cd00371">
    <property type="entry name" value="HMA"/>
    <property type="match status" value="1"/>
</dbReference>
<dbReference type="Pfam" id="PF00403">
    <property type="entry name" value="HMA"/>
    <property type="match status" value="1"/>
</dbReference>
<protein>
    <recommendedName>
        <fullName evidence="3">HMA domain-containing protein</fullName>
    </recommendedName>
</protein>
<comment type="caution">
    <text evidence="4">The sequence shown here is derived from an EMBL/GenBank/DDBJ whole genome shotgun (WGS) entry which is preliminary data.</text>
</comment>
<comment type="subcellular location">
    <subcellularLocation>
        <location evidence="1">Membrane</location>
        <topology evidence="1">Peripheral membrane protein</topology>
    </subcellularLocation>
</comment>
<name>A0A834LU96_RHOSS</name>
<proteinExistence type="predicted"/>